<keyword evidence="7" id="KW-0472">Membrane</keyword>
<reference evidence="10" key="1">
    <citation type="submission" date="2020-11" db="EMBL/GenBank/DDBJ databases">
        <authorList>
            <person name="Tran Van P."/>
        </authorList>
    </citation>
    <scope>NUCLEOTIDE SEQUENCE</scope>
</reference>
<accession>A0A7R9EFK8</accession>
<evidence type="ECO:0000256" key="8">
    <source>
        <dbReference type="ARBA" id="ARBA00023170"/>
    </source>
</evidence>
<gene>
    <name evidence="10" type="ORF">TMSB3V08_LOCUS8426</name>
</gene>
<keyword evidence="9" id="KW-0807">Transducer</keyword>
<keyword evidence="3" id="KW-0716">Sensory transduction</keyword>
<dbReference type="PANTHER" id="PTHR21137">
    <property type="entry name" value="ODORANT RECEPTOR"/>
    <property type="match status" value="1"/>
</dbReference>
<evidence type="ECO:0000256" key="7">
    <source>
        <dbReference type="ARBA" id="ARBA00023136"/>
    </source>
</evidence>
<keyword evidence="6" id="KW-1133">Transmembrane helix</keyword>
<evidence type="ECO:0000256" key="2">
    <source>
        <dbReference type="ARBA" id="ARBA00022475"/>
    </source>
</evidence>
<dbReference type="GO" id="GO:0007165">
    <property type="term" value="P:signal transduction"/>
    <property type="evidence" value="ECO:0007669"/>
    <property type="project" value="UniProtKB-KW"/>
</dbReference>
<evidence type="ECO:0000256" key="4">
    <source>
        <dbReference type="ARBA" id="ARBA00022692"/>
    </source>
</evidence>
<dbReference type="GO" id="GO:0005886">
    <property type="term" value="C:plasma membrane"/>
    <property type="evidence" value="ECO:0007669"/>
    <property type="project" value="UniProtKB-SubCell"/>
</dbReference>
<dbReference type="GO" id="GO:0004984">
    <property type="term" value="F:olfactory receptor activity"/>
    <property type="evidence" value="ECO:0007669"/>
    <property type="project" value="InterPro"/>
</dbReference>
<evidence type="ECO:0000256" key="9">
    <source>
        <dbReference type="ARBA" id="ARBA00023224"/>
    </source>
</evidence>
<evidence type="ECO:0000256" key="6">
    <source>
        <dbReference type="ARBA" id="ARBA00022989"/>
    </source>
</evidence>
<evidence type="ECO:0000256" key="5">
    <source>
        <dbReference type="ARBA" id="ARBA00022725"/>
    </source>
</evidence>
<dbReference type="EMBL" id="OB795118">
    <property type="protein sequence ID" value="CAD7431704.1"/>
    <property type="molecule type" value="Genomic_DNA"/>
</dbReference>
<name>A0A7R9EFK8_9NEOP</name>
<dbReference type="InterPro" id="IPR004117">
    <property type="entry name" value="7tm6_olfct_rcpt"/>
</dbReference>
<comment type="subcellular location">
    <subcellularLocation>
        <location evidence="1">Cell membrane</location>
        <topology evidence="1">Multi-pass membrane protein</topology>
    </subcellularLocation>
</comment>
<dbReference type="Pfam" id="PF02949">
    <property type="entry name" value="7tm_6"/>
    <property type="match status" value="1"/>
</dbReference>
<proteinExistence type="predicted"/>
<evidence type="ECO:0000256" key="3">
    <source>
        <dbReference type="ARBA" id="ARBA00022606"/>
    </source>
</evidence>
<dbReference type="PANTHER" id="PTHR21137:SF35">
    <property type="entry name" value="ODORANT RECEPTOR 19A-RELATED"/>
    <property type="match status" value="1"/>
</dbReference>
<protein>
    <submittedName>
        <fullName evidence="10">Uncharacterized protein</fullName>
    </submittedName>
</protein>
<keyword evidence="2" id="KW-1003">Cell membrane</keyword>
<dbReference type="GO" id="GO:0005549">
    <property type="term" value="F:odorant binding"/>
    <property type="evidence" value="ECO:0007669"/>
    <property type="project" value="InterPro"/>
</dbReference>
<keyword evidence="5" id="KW-0552">Olfaction</keyword>
<evidence type="ECO:0000256" key="1">
    <source>
        <dbReference type="ARBA" id="ARBA00004651"/>
    </source>
</evidence>
<sequence length="147" mass="16241">MDMKSMEFAMLMYSIGLITLSLFVYALIVTELASQSAAVSQAAYDSEWYDSPKSYKMCILTIIARAQKPVVLTAGKFSQFTLEEFSTIGLETDFKTLKAPPDGWLDVGNLYTTSQYNGKASFICCQSLDAGAVKSYLAEDRVEGEFT</sequence>
<keyword evidence="4" id="KW-0812">Transmembrane</keyword>
<keyword evidence="8" id="KW-0675">Receptor</keyword>
<evidence type="ECO:0000313" key="10">
    <source>
        <dbReference type="EMBL" id="CAD7431704.1"/>
    </source>
</evidence>
<dbReference type="AlphaFoldDB" id="A0A7R9EFK8"/>
<organism evidence="10">
    <name type="scientific">Timema monikensis</name>
    <dbReference type="NCBI Taxonomy" id="170555"/>
    <lineage>
        <taxon>Eukaryota</taxon>
        <taxon>Metazoa</taxon>
        <taxon>Ecdysozoa</taxon>
        <taxon>Arthropoda</taxon>
        <taxon>Hexapoda</taxon>
        <taxon>Insecta</taxon>
        <taxon>Pterygota</taxon>
        <taxon>Neoptera</taxon>
        <taxon>Polyneoptera</taxon>
        <taxon>Phasmatodea</taxon>
        <taxon>Timematodea</taxon>
        <taxon>Timematoidea</taxon>
        <taxon>Timematidae</taxon>
        <taxon>Timema</taxon>
    </lineage>
</organism>